<dbReference type="Pfam" id="PF12172">
    <property type="entry name" value="zf-ChsH2"/>
    <property type="match status" value="1"/>
</dbReference>
<accession>A0A917DKL2</accession>
<dbReference type="SUPFAM" id="SSF50249">
    <property type="entry name" value="Nucleic acid-binding proteins"/>
    <property type="match status" value="1"/>
</dbReference>
<dbReference type="Proteomes" id="UP000598997">
    <property type="component" value="Unassembled WGS sequence"/>
</dbReference>
<dbReference type="EMBL" id="BMIO01000006">
    <property type="protein sequence ID" value="GGD47849.1"/>
    <property type="molecule type" value="Genomic_DNA"/>
</dbReference>
<dbReference type="RefSeq" id="WP_066761768.1">
    <property type="nucleotide sequence ID" value="NZ_BMIO01000006.1"/>
</dbReference>
<dbReference type="InterPro" id="IPR052513">
    <property type="entry name" value="Thioester_dehydratase-like"/>
</dbReference>
<dbReference type="Gene3D" id="6.10.30.10">
    <property type="match status" value="1"/>
</dbReference>
<dbReference type="OrthoDB" id="7210118at2"/>
<evidence type="ECO:0000313" key="4">
    <source>
        <dbReference type="Proteomes" id="UP000598997"/>
    </source>
</evidence>
<keyword evidence="4" id="KW-1185">Reference proteome</keyword>
<dbReference type="InterPro" id="IPR002878">
    <property type="entry name" value="ChsH2_C"/>
</dbReference>
<dbReference type="Pfam" id="PF01796">
    <property type="entry name" value="OB_ChsH2_C"/>
    <property type="match status" value="1"/>
</dbReference>
<sequence>MGDSVGHDHDEDGFRSGLARGELLVPVCRQCGAVLDYAQRVCGECGSAALGWRQAEGRGVLRSAVEMSVSYVDSLQAPYLVASVRLAEGPHLLARYAGTWDDVRGGQPVNALVEDGALCFKPA</sequence>
<gene>
    <name evidence="3" type="ORF">GCM10010989_22750</name>
</gene>
<name>A0A917DKL2_9SPHN</name>
<proteinExistence type="predicted"/>
<evidence type="ECO:0000259" key="1">
    <source>
        <dbReference type="Pfam" id="PF01796"/>
    </source>
</evidence>
<organism evidence="3 4">
    <name type="scientific">Croceicoccus pelagius</name>
    <dbReference type="NCBI Taxonomy" id="1703341"/>
    <lineage>
        <taxon>Bacteria</taxon>
        <taxon>Pseudomonadati</taxon>
        <taxon>Pseudomonadota</taxon>
        <taxon>Alphaproteobacteria</taxon>
        <taxon>Sphingomonadales</taxon>
        <taxon>Erythrobacteraceae</taxon>
        <taxon>Croceicoccus</taxon>
    </lineage>
</organism>
<dbReference type="PANTHER" id="PTHR34075">
    <property type="entry name" value="BLR3430 PROTEIN"/>
    <property type="match status" value="1"/>
</dbReference>
<dbReference type="AlphaFoldDB" id="A0A917DKL2"/>
<evidence type="ECO:0000259" key="2">
    <source>
        <dbReference type="Pfam" id="PF12172"/>
    </source>
</evidence>
<evidence type="ECO:0000313" key="3">
    <source>
        <dbReference type="EMBL" id="GGD47849.1"/>
    </source>
</evidence>
<reference evidence="3 4" key="1">
    <citation type="journal article" date="2014" name="Int. J. Syst. Evol. Microbiol.">
        <title>Complete genome sequence of Corynebacterium casei LMG S-19264T (=DSM 44701T), isolated from a smear-ripened cheese.</title>
        <authorList>
            <consortium name="US DOE Joint Genome Institute (JGI-PGF)"/>
            <person name="Walter F."/>
            <person name="Albersmeier A."/>
            <person name="Kalinowski J."/>
            <person name="Ruckert C."/>
        </authorList>
    </citation>
    <scope>NUCLEOTIDE SEQUENCE [LARGE SCALE GENOMIC DNA]</scope>
    <source>
        <strain evidence="3 4">CGMCC 1.15358</strain>
    </source>
</reference>
<feature type="domain" description="ChsH2 C-terminal OB-fold" evidence="1">
    <location>
        <begin position="52"/>
        <end position="111"/>
    </location>
</feature>
<evidence type="ECO:0008006" key="5">
    <source>
        <dbReference type="Google" id="ProtNLM"/>
    </source>
</evidence>
<dbReference type="PANTHER" id="PTHR34075:SF5">
    <property type="entry name" value="BLR3430 PROTEIN"/>
    <property type="match status" value="1"/>
</dbReference>
<feature type="domain" description="ChsH2 rubredoxin-like zinc ribbon" evidence="2">
    <location>
        <begin position="15"/>
        <end position="50"/>
    </location>
</feature>
<dbReference type="InterPro" id="IPR012340">
    <property type="entry name" value="NA-bd_OB-fold"/>
</dbReference>
<comment type="caution">
    <text evidence="3">The sequence shown here is derived from an EMBL/GenBank/DDBJ whole genome shotgun (WGS) entry which is preliminary data.</text>
</comment>
<dbReference type="InterPro" id="IPR022002">
    <property type="entry name" value="ChsH2_Znr"/>
</dbReference>
<protein>
    <recommendedName>
        <fullName evidence="5">DUF35 domain-containing protein</fullName>
    </recommendedName>
</protein>